<comment type="function">
    <text evidence="2">DNA-dependent RNA polymerase (RNAP) catalyzes the transcription of DNA into RNA using the four ribonucleoside triphosphates as substrates.</text>
</comment>
<dbReference type="AlphaFoldDB" id="A0A8T4C5X6"/>
<dbReference type="GO" id="GO:0006362">
    <property type="term" value="P:transcription elongation by RNA polymerase I"/>
    <property type="evidence" value="ECO:0007669"/>
    <property type="project" value="TreeGrafter"/>
</dbReference>
<protein>
    <recommendedName>
        <fullName evidence="2">DNA-directed RNA polymerase subunit Rpo5</fullName>
        <ecNumber evidence="2">2.7.7.6</ecNumber>
    </recommendedName>
    <alternativeName>
        <fullName evidence="2">DNA-directed RNA polymerase subunit H</fullName>
    </alternativeName>
</protein>
<dbReference type="InterPro" id="IPR000783">
    <property type="entry name" value="RNA_pol_subH/Rpb5_C"/>
</dbReference>
<keyword evidence="2" id="KW-0963">Cytoplasm</keyword>
<dbReference type="SUPFAM" id="SSF55287">
    <property type="entry name" value="RPB5-like RNA polymerase subunit"/>
    <property type="match status" value="1"/>
</dbReference>
<keyword evidence="1 2" id="KW-0804">Transcription</keyword>
<dbReference type="Gene3D" id="3.90.940.20">
    <property type="entry name" value="RPB5-like RNA polymerase subunit"/>
    <property type="match status" value="1"/>
</dbReference>
<keyword evidence="2 4" id="KW-0240">DNA-directed RNA polymerase</keyword>
<dbReference type="Proteomes" id="UP000774699">
    <property type="component" value="Unassembled WGS sequence"/>
</dbReference>
<comment type="subcellular location">
    <subcellularLocation>
        <location evidence="2">Cytoplasm</location>
    </subcellularLocation>
</comment>
<dbReference type="Pfam" id="PF01191">
    <property type="entry name" value="RNA_pol_Rpb5_C"/>
    <property type="match status" value="1"/>
</dbReference>
<comment type="similarity">
    <text evidence="2">Belongs to the archaeal Rpo5/eukaryotic RPB5 RNA polymerase subunit family.</text>
</comment>
<comment type="subunit">
    <text evidence="2">Part of the RNA polymerase complex.</text>
</comment>
<reference evidence="4" key="1">
    <citation type="submission" date="2019-03" db="EMBL/GenBank/DDBJ databases">
        <title>Lake Tanganyika Metagenome-Assembled Genomes (MAGs).</title>
        <authorList>
            <person name="Tran P."/>
        </authorList>
    </citation>
    <scope>NUCLEOTIDE SEQUENCE</scope>
    <source>
        <strain evidence="4">M_DeepCast_50m_m2_156</strain>
    </source>
</reference>
<accession>A0A8T4C5X6</accession>
<comment type="catalytic activity">
    <reaction evidence="2">
        <text>RNA(n) + a ribonucleoside 5'-triphosphate = RNA(n+1) + diphosphate</text>
        <dbReference type="Rhea" id="RHEA:21248"/>
        <dbReference type="Rhea" id="RHEA-COMP:14527"/>
        <dbReference type="Rhea" id="RHEA-COMP:17342"/>
        <dbReference type="ChEBI" id="CHEBI:33019"/>
        <dbReference type="ChEBI" id="CHEBI:61557"/>
        <dbReference type="ChEBI" id="CHEBI:140395"/>
        <dbReference type="EC" id="2.7.7.6"/>
    </reaction>
</comment>
<dbReference type="NCBIfam" id="NF007129">
    <property type="entry name" value="PRK09570.1"/>
    <property type="match status" value="1"/>
</dbReference>
<gene>
    <name evidence="2" type="primary">rpo5</name>
    <name evidence="2" type="synonym">rpoH</name>
    <name evidence="4" type="ORF">FJY86_01090</name>
</gene>
<keyword evidence="2 4" id="KW-0548">Nucleotidyltransferase</keyword>
<dbReference type="GO" id="GO:0003899">
    <property type="term" value="F:DNA-directed RNA polymerase activity"/>
    <property type="evidence" value="ECO:0007669"/>
    <property type="project" value="UniProtKB-UniRule"/>
</dbReference>
<evidence type="ECO:0000256" key="2">
    <source>
        <dbReference type="HAMAP-Rule" id="MF_00025"/>
    </source>
</evidence>
<dbReference type="InterPro" id="IPR035913">
    <property type="entry name" value="RPB5-like_sf"/>
</dbReference>
<name>A0A8T4C5X6_9ARCH</name>
<dbReference type="EMBL" id="VGJJ01000004">
    <property type="protein sequence ID" value="MBM3281922.1"/>
    <property type="molecule type" value="Genomic_DNA"/>
</dbReference>
<keyword evidence="2 4" id="KW-0808">Transferase</keyword>
<feature type="domain" description="RNA polymerase subunit H/Rpb5 C-terminal" evidence="3">
    <location>
        <begin position="5"/>
        <end position="75"/>
    </location>
</feature>
<dbReference type="GO" id="GO:0042797">
    <property type="term" value="P:tRNA transcription by RNA polymerase III"/>
    <property type="evidence" value="ECO:0007669"/>
    <property type="project" value="TreeGrafter"/>
</dbReference>
<comment type="caution">
    <text evidence="4">The sequence shown here is derived from an EMBL/GenBank/DDBJ whole genome shotgun (WGS) entry which is preliminary data.</text>
</comment>
<evidence type="ECO:0000313" key="4">
    <source>
        <dbReference type="EMBL" id="MBM3281922.1"/>
    </source>
</evidence>
<dbReference type="GO" id="GO:0005737">
    <property type="term" value="C:cytoplasm"/>
    <property type="evidence" value="ECO:0007669"/>
    <property type="project" value="UniProtKB-SubCell"/>
</dbReference>
<sequence>MLKSLSEHHLVPKHELLSADETQKLLSQFGLDFDKLPQMSQEDPMAQELGAKVGNIIRITRNSPVAGETLYYRRVV</sequence>
<evidence type="ECO:0000313" key="5">
    <source>
        <dbReference type="Proteomes" id="UP000774699"/>
    </source>
</evidence>
<dbReference type="HAMAP" id="MF_00025">
    <property type="entry name" value="RNApol_Rpo5_RPB5"/>
    <property type="match status" value="1"/>
</dbReference>
<dbReference type="EC" id="2.7.7.6" evidence="2"/>
<dbReference type="InterPro" id="IPR014381">
    <property type="entry name" value="Arch_Rpo5/euc_Rpb5"/>
</dbReference>
<proteinExistence type="inferred from homology"/>
<dbReference type="PANTHER" id="PTHR10535:SF0">
    <property type="entry name" value="DNA-DIRECTED RNA POLYMERASES I, II, AND III SUBUNIT RPABC1"/>
    <property type="match status" value="1"/>
</dbReference>
<dbReference type="GO" id="GO:0006366">
    <property type="term" value="P:transcription by RNA polymerase II"/>
    <property type="evidence" value="ECO:0007669"/>
    <property type="project" value="TreeGrafter"/>
</dbReference>
<dbReference type="PANTHER" id="PTHR10535">
    <property type="entry name" value="DNA-DIRECTED RNA POLYMERASES I, II, AND III SUBUNIT RPABC1"/>
    <property type="match status" value="1"/>
</dbReference>
<dbReference type="GO" id="GO:0000428">
    <property type="term" value="C:DNA-directed RNA polymerase complex"/>
    <property type="evidence" value="ECO:0007669"/>
    <property type="project" value="UniProtKB-KW"/>
</dbReference>
<evidence type="ECO:0000256" key="1">
    <source>
        <dbReference type="ARBA" id="ARBA00023163"/>
    </source>
</evidence>
<evidence type="ECO:0000259" key="3">
    <source>
        <dbReference type="Pfam" id="PF01191"/>
    </source>
</evidence>
<organism evidence="4 5">
    <name type="scientific">Candidatus Iainarchaeum sp</name>
    <dbReference type="NCBI Taxonomy" id="3101447"/>
    <lineage>
        <taxon>Archaea</taxon>
        <taxon>Candidatus Iainarchaeota</taxon>
        <taxon>Candidatus Iainarchaeia</taxon>
        <taxon>Candidatus Iainarchaeales</taxon>
        <taxon>Candidatus Iainarchaeaceae</taxon>
        <taxon>Candidatus Iainarchaeum</taxon>
    </lineage>
</organism>
<dbReference type="GO" id="GO:0003677">
    <property type="term" value="F:DNA binding"/>
    <property type="evidence" value="ECO:0007669"/>
    <property type="project" value="InterPro"/>
</dbReference>